<dbReference type="InterPro" id="IPR027888">
    <property type="entry name" value="DUF4501"/>
</dbReference>
<evidence type="ECO:0000313" key="4">
    <source>
        <dbReference type="Proteomes" id="UP000504628"/>
    </source>
</evidence>
<proteinExistence type="predicted"/>
<feature type="signal peptide" evidence="3">
    <location>
        <begin position="1"/>
        <end position="18"/>
    </location>
</feature>
<evidence type="ECO:0000256" key="3">
    <source>
        <dbReference type="SAM" id="SignalP"/>
    </source>
</evidence>
<feature type="compositionally biased region" description="Polar residues" evidence="1">
    <location>
        <begin position="121"/>
        <end position="137"/>
    </location>
</feature>
<feature type="region of interest" description="Disordered" evidence="1">
    <location>
        <begin position="28"/>
        <end position="47"/>
    </location>
</feature>
<dbReference type="PANTHER" id="PTHR16247:SF0">
    <property type="entry name" value="RIKEN CDNA 9430015G10 GENE"/>
    <property type="match status" value="1"/>
</dbReference>
<dbReference type="Pfam" id="PF14946">
    <property type="entry name" value="DUF4501"/>
    <property type="match status" value="1"/>
</dbReference>
<feature type="chain" id="PRO_5028874417" evidence="3">
    <location>
        <begin position="19"/>
        <end position="236"/>
    </location>
</feature>
<reference evidence="5" key="1">
    <citation type="submission" date="2025-08" db="UniProtKB">
        <authorList>
            <consortium name="RefSeq"/>
        </authorList>
    </citation>
    <scope>IDENTIFICATION</scope>
    <source>
        <tissue evidence="5">Muscle</tissue>
    </source>
</reference>
<evidence type="ECO:0000256" key="2">
    <source>
        <dbReference type="SAM" id="Phobius"/>
    </source>
</evidence>
<evidence type="ECO:0000256" key="1">
    <source>
        <dbReference type="SAM" id="MobiDB-lite"/>
    </source>
</evidence>
<organism evidence="4 5">
    <name type="scientific">Phyllostomus discolor</name>
    <name type="common">pale spear-nosed bat</name>
    <dbReference type="NCBI Taxonomy" id="89673"/>
    <lineage>
        <taxon>Eukaryota</taxon>
        <taxon>Metazoa</taxon>
        <taxon>Chordata</taxon>
        <taxon>Craniata</taxon>
        <taxon>Vertebrata</taxon>
        <taxon>Euteleostomi</taxon>
        <taxon>Mammalia</taxon>
        <taxon>Eutheria</taxon>
        <taxon>Laurasiatheria</taxon>
        <taxon>Chiroptera</taxon>
        <taxon>Yangochiroptera</taxon>
        <taxon>Phyllostomidae</taxon>
        <taxon>Phyllostominae</taxon>
        <taxon>Phyllostomus</taxon>
    </lineage>
</organism>
<feature type="region of interest" description="Disordered" evidence="1">
    <location>
        <begin position="191"/>
        <end position="224"/>
    </location>
</feature>
<name>A0A7E6DQ39_9CHIR</name>
<sequence>MALQRAVLLAGLLAEVAGKSSESVVGAREAGWSRPAPAPAPRGGGALPLRSCPQEDLLTAVSLQGQQPECCVDVVDANTTCPGTSLCGPGCFRRRNEDGSASCVRCRGGPHNGSECRSPAGQGTQPPVNRNTGTPGQPSLGGPQVAASLFLGTFFLSSSLILSVAGFFYLKRASKLPRLCYGRNKAPALQPGETAAMIPPPQSSVRKPRYVRRERPSDRGAGPAAVSLVEARVSNV</sequence>
<gene>
    <name evidence="5" type="primary">C5H1orf159</name>
</gene>
<protein>
    <submittedName>
        <fullName evidence="5">Uncharacterized protein C1orf159 homolog isoform X2</fullName>
    </submittedName>
</protein>
<keyword evidence="2" id="KW-1133">Transmembrane helix</keyword>
<feature type="region of interest" description="Disordered" evidence="1">
    <location>
        <begin position="110"/>
        <end position="140"/>
    </location>
</feature>
<keyword evidence="4" id="KW-1185">Reference proteome</keyword>
<dbReference type="GeneID" id="114498064"/>
<dbReference type="PANTHER" id="PTHR16247">
    <property type="entry name" value="RIKEN CDNA 9430015G10 GENE"/>
    <property type="match status" value="1"/>
</dbReference>
<accession>A0A7E6DQ39</accession>
<dbReference type="Proteomes" id="UP000504628">
    <property type="component" value="Chromosome 5"/>
</dbReference>
<keyword evidence="3" id="KW-0732">Signal</keyword>
<dbReference type="AlphaFoldDB" id="A0A7E6DQ39"/>
<evidence type="ECO:0000313" key="5">
    <source>
        <dbReference type="RefSeq" id="XP_035881037.1"/>
    </source>
</evidence>
<dbReference type="CTD" id="313775"/>
<feature type="transmembrane region" description="Helical" evidence="2">
    <location>
        <begin position="145"/>
        <end position="170"/>
    </location>
</feature>
<keyword evidence="2" id="KW-0812">Transmembrane</keyword>
<dbReference type="RefSeq" id="XP_035881037.1">
    <property type="nucleotide sequence ID" value="XM_036025144.1"/>
</dbReference>
<keyword evidence="2" id="KW-0472">Membrane</keyword>